<comment type="caution">
    <text evidence="3">The sequence shown here is derived from an EMBL/GenBank/DDBJ whole genome shotgun (WGS) entry which is preliminary data.</text>
</comment>
<feature type="transmembrane region" description="Helical" evidence="2">
    <location>
        <begin position="132"/>
        <end position="152"/>
    </location>
</feature>
<protein>
    <submittedName>
        <fullName evidence="3">Uncharacterized protein</fullName>
    </submittedName>
</protein>
<organism evidence="3 4">
    <name type="scientific">Sphaerosporella brunnea</name>
    <dbReference type="NCBI Taxonomy" id="1250544"/>
    <lineage>
        <taxon>Eukaryota</taxon>
        <taxon>Fungi</taxon>
        <taxon>Dikarya</taxon>
        <taxon>Ascomycota</taxon>
        <taxon>Pezizomycotina</taxon>
        <taxon>Pezizomycetes</taxon>
        <taxon>Pezizales</taxon>
        <taxon>Pyronemataceae</taxon>
        <taxon>Sphaerosporella</taxon>
    </lineage>
</organism>
<dbReference type="OrthoDB" id="10558793at2759"/>
<feature type="region of interest" description="Disordered" evidence="1">
    <location>
        <begin position="1"/>
        <end position="21"/>
    </location>
</feature>
<dbReference type="AlphaFoldDB" id="A0A5J5EUM4"/>
<keyword evidence="4" id="KW-1185">Reference proteome</keyword>
<sequence>MDDNYYQRSQRLARSSSPFPTPTRLSSLYRKYVLLGVPPTPQRLLLLLTRFQKQLQARPRTCAVLFLCVFSVHNALCPISQLEAPSDLNIAAAILLWTTYALVTVSFWYTANIIVPVWISLAFREILEYASLSPWLTVPLLAAWGLSVLAWIRAGSVRAFANGEWVNAAEKRDAREQTSRLLQLQEESCRKFSAQMLAWLFSTPEVNKRGKTKMMLREEGEEVAEGVDVSLWTEGQLLILRPAPSVETRLKLWPSFDKFVDSAKESVRGLHEDMGVLRKSMSWNVELRPELERLYMLIDITIEMWEGLYVELMHPEGKDETKRPEVGDRLPMRILNAVKWFRAVEKNGKNVIVVEFGPPPPPSARE</sequence>
<evidence type="ECO:0000313" key="4">
    <source>
        <dbReference type="Proteomes" id="UP000326924"/>
    </source>
</evidence>
<feature type="transmembrane region" description="Helical" evidence="2">
    <location>
        <begin position="88"/>
        <end position="111"/>
    </location>
</feature>
<keyword evidence="2" id="KW-0812">Transmembrane</keyword>
<evidence type="ECO:0000256" key="2">
    <source>
        <dbReference type="SAM" id="Phobius"/>
    </source>
</evidence>
<name>A0A5J5EUM4_9PEZI</name>
<keyword evidence="2" id="KW-1133">Transmembrane helix</keyword>
<dbReference type="EMBL" id="VXIS01000116">
    <property type="protein sequence ID" value="KAA8903585.1"/>
    <property type="molecule type" value="Genomic_DNA"/>
</dbReference>
<dbReference type="InParanoid" id="A0A5J5EUM4"/>
<proteinExistence type="predicted"/>
<feature type="transmembrane region" description="Helical" evidence="2">
    <location>
        <begin position="62"/>
        <end position="82"/>
    </location>
</feature>
<reference evidence="3 4" key="1">
    <citation type="submission" date="2019-09" db="EMBL/GenBank/DDBJ databases">
        <title>Draft genome of the ectomycorrhizal ascomycete Sphaerosporella brunnea.</title>
        <authorList>
            <consortium name="DOE Joint Genome Institute"/>
            <person name="Benucci G.M."/>
            <person name="Marozzi G."/>
            <person name="Antonielli L."/>
            <person name="Sanchez S."/>
            <person name="Marco P."/>
            <person name="Wang X."/>
            <person name="Falini L.B."/>
            <person name="Barry K."/>
            <person name="Haridas S."/>
            <person name="Lipzen A."/>
            <person name="Labutti K."/>
            <person name="Grigoriev I.V."/>
            <person name="Murat C."/>
            <person name="Martin F."/>
            <person name="Albertini E."/>
            <person name="Donnini D."/>
            <person name="Bonito G."/>
        </authorList>
    </citation>
    <scope>NUCLEOTIDE SEQUENCE [LARGE SCALE GENOMIC DNA]</scope>
    <source>
        <strain evidence="3 4">Sb_GMNB300</strain>
    </source>
</reference>
<evidence type="ECO:0000313" key="3">
    <source>
        <dbReference type="EMBL" id="KAA8903585.1"/>
    </source>
</evidence>
<evidence type="ECO:0000256" key="1">
    <source>
        <dbReference type="SAM" id="MobiDB-lite"/>
    </source>
</evidence>
<gene>
    <name evidence="3" type="ORF">FN846DRAFT_908041</name>
</gene>
<dbReference type="Proteomes" id="UP000326924">
    <property type="component" value="Unassembled WGS sequence"/>
</dbReference>
<keyword evidence="2" id="KW-0472">Membrane</keyword>
<accession>A0A5J5EUM4</accession>